<feature type="domain" description="DUF4143" evidence="2">
    <location>
        <begin position="225"/>
        <end position="391"/>
    </location>
</feature>
<feature type="domain" description="AAA" evidence="1">
    <location>
        <begin position="21"/>
        <end position="154"/>
    </location>
</feature>
<evidence type="ECO:0000313" key="3">
    <source>
        <dbReference type="EMBL" id="MFD3293648.1"/>
    </source>
</evidence>
<dbReference type="PANTHER" id="PTHR33295">
    <property type="entry name" value="ATPASE"/>
    <property type="match status" value="1"/>
</dbReference>
<evidence type="ECO:0000313" key="4">
    <source>
        <dbReference type="Proteomes" id="UP001598112"/>
    </source>
</evidence>
<comment type="caution">
    <text evidence="3">The sequence shown here is derived from an EMBL/GenBank/DDBJ whole genome shotgun (WGS) entry which is preliminary data.</text>
</comment>
<dbReference type="EMBL" id="JBBKXY010000002">
    <property type="protein sequence ID" value="MFD3293648.1"/>
    <property type="molecule type" value="Genomic_DNA"/>
</dbReference>
<dbReference type="InterPro" id="IPR025420">
    <property type="entry name" value="DUF4143"/>
</dbReference>
<dbReference type="RefSeq" id="WP_377978912.1">
    <property type="nucleotide sequence ID" value="NZ_JBBKXY010000002.1"/>
</dbReference>
<dbReference type="Pfam" id="PF13173">
    <property type="entry name" value="AAA_14"/>
    <property type="match status" value="1"/>
</dbReference>
<evidence type="ECO:0000259" key="1">
    <source>
        <dbReference type="Pfam" id="PF13173"/>
    </source>
</evidence>
<keyword evidence="4" id="KW-1185">Reference proteome</keyword>
<reference evidence="3 4" key="1">
    <citation type="submission" date="2024-03" db="EMBL/GenBank/DDBJ databases">
        <title>Aquirufa genome sequencing.</title>
        <authorList>
            <person name="Pitt A."/>
            <person name="Hahn M.W."/>
        </authorList>
    </citation>
    <scope>NUCLEOTIDE SEQUENCE [LARGE SCALE GENOMIC DNA]</scope>
    <source>
        <strain evidence="3 4">KTFRIE-69F</strain>
    </source>
</reference>
<dbReference type="Pfam" id="PF13635">
    <property type="entry name" value="DUF4143"/>
    <property type="match status" value="1"/>
</dbReference>
<dbReference type="InterPro" id="IPR041682">
    <property type="entry name" value="AAA_14"/>
</dbReference>
<proteinExistence type="predicted"/>
<dbReference type="Proteomes" id="UP001598112">
    <property type="component" value="Unassembled WGS sequence"/>
</dbReference>
<dbReference type="InterPro" id="IPR027417">
    <property type="entry name" value="P-loop_NTPase"/>
</dbReference>
<evidence type="ECO:0000259" key="2">
    <source>
        <dbReference type="Pfam" id="PF13635"/>
    </source>
</evidence>
<protein>
    <submittedName>
        <fullName evidence="3">AAA family ATPase</fullName>
    </submittedName>
</protein>
<name>A0ABW6D9G5_9BACT</name>
<dbReference type="SUPFAM" id="SSF52540">
    <property type="entry name" value="P-loop containing nucleoside triphosphate hydrolases"/>
    <property type="match status" value="1"/>
</dbReference>
<dbReference type="Gene3D" id="3.40.50.300">
    <property type="entry name" value="P-loop containing nucleotide triphosphate hydrolases"/>
    <property type="match status" value="1"/>
</dbReference>
<dbReference type="PANTHER" id="PTHR33295:SF7">
    <property type="entry name" value="ATPASE"/>
    <property type="match status" value="1"/>
</dbReference>
<organism evidence="3 4">
    <name type="scientific">Aquirufa originis</name>
    <dbReference type="NCBI Taxonomy" id="3096514"/>
    <lineage>
        <taxon>Bacteria</taxon>
        <taxon>Pseudomonadati</taxon>
        <taxon>Bacteroidota</taxon>
        <taxon>Cytophagia</taxon>
        <taxon>Cytophagales</taxon>
        <taxon>Flectobacillaceae</taxon>
        <taxon>Aquirufa</taxon>
    </lineage>
</organism>
<accession>A0ABW6D9G5</accession>
<sequence>MSYIPRIIDQELEKWRNQRDRKPLLLRGARQVGKSSAVRHLAKSFDHFVEVNFDENPEFATLFEKSISPAELCEQLTLLLNVPIVEGKTLVFFDEIQACIPAISALRYFYEKMPQLHVIAAGSLLEFALSEVPSYGVGRVRSIFLYPLSFQEFLLANGESGLIDYVMSAGFAAELPDLIHEKLNHYLKKFLIIGGMPEVVSSYVRNGDMLEVQRILDDLVISIQADFAKFRDRVPAIRIREVFNLVVQQVGNKFTYTYGNTNLTNLQVKQALDLLTLAGIIYPVTHSSCNGLPLGAEINVKKRKFLLFDTGIFQRILGLNMSEMLLESDFSVINKGNIAEMFVGLELIKNTSCYENWDLYYWQRESKNAQSEVDYVIQHKGQILPIEVKSGTKGAMQSLYRFLEEKKLTTGIRTSLENFGQIPNVQIIPLYAIGMYKSGN</sequence>
<gene>
    <name evidence="3" type="ORF">SKC35_08105</name>
</gene>